<dbReference type="EnsemblBacteria" id="CAC11366">
    <property type="protein sequence ID" value="CAC11366"/>
    <property type="gene ID" value="CAC11366"/>
</dbReference>
<dbReference type="eggNOG" id="arCOG01252">
    <property type="taxonomic scope" value="Archaea"/>
</dbReference>
<dbReference type="AlphaFoldDB" id="Q9HLK7"/>
<dbReference type="PaxDb" id="273075-Ta0220"/>
<dbReference type="EMBL" id="AL445063">
    <property type="protein sequence ID" value="CAC11366.1"/>
    <property type="molecule type" value="Genomic_DNA"/>
</dbReference>
<dbReference type="GO" id="GO:0016620">
    <property type="term" value="F:oxidoreductase activity, acting on the aldehyde or oxo group of donors, NAD or NADP as acceptor"/>
    <property type="evidence" value="ECO:0007669"/>
    <property type="project" value="InterPro"/>
</dbReference>
<feature type="domain" description="Aldehyde dehydrogenase" evidence="1">
    <location>
        <begin position="196"/>
        <end position="379"/>
    </location>
</feature>
<dbReference type="DNASU" id="1455856"/>
<dbReference type="STRING" id="273075.gene:9571436"/>
<dbReference type="Gene3D" id="3.40.309.10">
    <property type="entry name" value="Aldehyde Dehydrogenase, Chain A, domain 2"/>
    <property type="match status" value="1"/>
</dbReference>
<reference evidence="2 3" key="1">
    <citation type="journal article" date="2000" name="Nature">
        <title>The genome sequence of the thermoacidophilic scavenger Thermoplasma acidophilum.</title>
        <authorList>
            <person name="Ruepp A."/>
            <person name="Graml W."/>
            <person name="Santos-Martinez M.L."/>
            <person name="Koretke K.K."/>
            <person name="Volker C."/>
            <person name="Mewes H.W."/>
            <person name="Frishman D."/>
            <person name="Stocker S."/>
            <person name="Lupas A.N."/>
            <person name="Baumeister W."/>
        </authorList>
    </citation>
    <scope>NUCLEOTIDE SEQUENCE [LARGE SCALE GENOMIC DNA]</scope>
    <source>
        <strain evidence="3">ATCC 25905 / DSM 1728 / JCM 9062 / NBRC 15155 / AMRC-C165</strain>
    </source>
</reference>
<gene>
    <name evidence="2" type="ordered locus">Ta0220</name>
</gene>
<dbReference type="SUPFAM" id="SSF53720">
    <property type="entry name" value="ALDH-like"/>
    <property type="match status" value="1"/>
</dbReference>
<dbReference type="SMR" id="Q9HLK7"/>
<dbReference type="InterPro" id="IPR016163">
    <property type="entry name" value="Ald_DH_C"/>
</dbReference>
<accession>Q9HLK7</accession>
<dbReference type="Pfam" id="PF00171">
    <property type="entry name" value="Aldedh"/>
    <property type="match status" value="1"/>
</dbReference>
<sequence>MIIKNRFTDEIEDAYLDYGSPPPEWQTVQNAAESLRSMPTDQLQSSAKSVFDYIRQNMDAILPRISRTTGKPMRYLRLEVDRSLSETGKIVVMDEPMFHDIPQYSVVYPNYQDPVSSLIVPSIFFLLNRVPVIVVPDRYAFLVPSLIYKAFASSGLPSGSFSISNGGIPEGFPSTRYAVSYSTDAMPEAAPGSGTLHADRGGPSMAVVWKDADVDFAAQNLVDSVIERHSIFLRSIVVHDEIFEYFVNRLKDLLPSIVAGDPEDLSTQLGPCASDIDLIRSLNMIAEARRARSIIYSKGPQGNIITPTIINGEITDMDDMVYTPVYILHHASSMEEVFELVSKVGPEALALYSSDSMLFRMVLSRTSAKYIGLNSYPEISYKPPISIPRRGLYL</sequence>
<proteinExistence type="predicted"/>
<evidence type="ECO:0000313" key="3">
    <source>
        <dbReference type="Proteomes" id="UP000001024"/>
    </source>
</evidence>
<dbReference type="OrthoDB" id="377644at2157"/>
<organism evidence="2 3">
    <name type="scientific">Thermoplasma acidophilum (strain ATCC 25905 / DSM 1728 / JCM 9062 / NBRC 15155 / AMRC-C165)</name>
    <dbReference type="NCBI Taxonomy" id="273075"/>
    <lineage>
        <taxon>Archaea</taxon>
        <taxon>Methanobacteriati</taxon>
        <taxon>Thermoplasmatota</taxon>
        <taxon>Thermoplasmata</taxon>
        <taxon>Thermoplasmatales</taxon>
        <taxon>Thermoplasmataceae</taxon>
        <taxon>Thermoplasma</taxon>
    </lineage>
</organism>
<protein>
    <submittedName>
        <fullName evidence="2">Aldehyd dehydrogenase, mitochondrial 3 related protein</fullName>
    </submittedName>
</protein>
<dbReference type="Proteomes" id="UP000001024">
    <property type="component" value="Chromosome"/>
</dbReference>
<dbReference type="RefSeq" id="WP_010900647.1">
    <property type="nucleotide sequence ID" value="NC_002578.1"/>
</dbReference>
<dbReference type="InterPro" id="IPR015590">
    <property type="entry name" value="Aldehyde_DH_dom"/>
</dbReference>
<dbReference type="InParanoid" id="Q9HLK7"/>
<keyword evidence="3" id="KW-1185">Reference proteome</keyword>
<dbReference type="KEGG" id="tac:Ta0220"/>
<dbReference type="PANTHER" id="PTHR11699">
    <property type="entry name" value="ALDEHYDE DEHYDROGENASE-RELATED"/>
    <property type="match status" value="1"/>
</dbReference>
<dbReference type="InterPro" id="IPR016161">
    <property type="entry name" value="Ald_DH/histidinol_DH"/>
</dbReference>
<name>Q9HLK7_THEAC</name>
<evidence type="ECO:0000313" key="2">
    <source>
        <dbReference type="EMBL" id="CAC11366.1"/>
    </source>
</evidence>
<evidence type="ECO:0000259" key="1">
    <source>
        <dbReference type="Pfam" id="PF00171"/>
    </source>
</evidence>
<dbReference type="HOGENOM" id="CLU_699464_0_0_2"/>